<evidence type="ECO:0000256" key="2">
    <source>
        <dbReference type="ARBA" id="ARBA00022630"/>
    </source>
</evidence>
<dbReference type="SUPFAM" id="SSF51679">
    <property type="entry name" value="Bacterial luciferase-like"/>
    <property type="match status" value="1"/>
</dbReference>
<dbReference type="RefSeq" id="WP_099553837.1">
    <property type="nucleotide sequence ID" value="NZ_LT960614.1"/>
</dbReference>
<evidence type="ECO:0000256" key="3">
    <source>
        <dbReference type="ARBA" id="ARBA00023002"/>
    </source>
</evidence>
<evidence type="ECO:0000256" key="1">
    <source>
        <dbReference type="ARBA" id="ARBA00010426"/>
    </source>
</evidence>
<dbReference type="InterPro" id="IPR050766">
    <property type="entry name" value="Bact_Lucif_Oxidored"/>
</dbReference>
<proteinExistence type="inferred from homology"/>
<dbReference type="AlphaFoldDB" id="A0A2C9D0L0"/>
<protein>
    <submittedName>
        <fullName evidence="6">Alkanal monooxygenase alpha chain</fullName>
        <ecNumber evidence="6">1.14.14.3</ecNumber>
    </submittedName>
</protein>
<organism evidence="6 7">
    <name type="scientific">Hartmannibacter diazotrophicus</name>
    <dbReference type="NCBI Taxonomy" id="1482074"/>
    <lineage>
        <taxon>Bacteria</taxon>
        <taxon>Pseudomonadati</taxon>
        <taxon>Pseudomonadota</taxon>
        <taxon>Alphaproteobacteria</taxon>
        <taxon>Hyphomicrobiales</taxon>
        <taxon>Pleomorphomonadaceae</taxon>
        <taxon>Hartmannibacter</taxon>
    </lineage>
</organism>
<accession>A0A2C9D0L0</accession>
<dbReference type="Pfam" id="PF00296">
    <property type="entry name" value="Bac_luciferase"/>
    <property type="match status" value="1"/>
</dbReference>
<feature type="domain" description="Luciferase-like" evidence="5">
    <location>
        <begin position="8"/>
        <end position="298"/>
    </location>
</feature>
<reference evidence="7" key="1">
    <citation type="submission" date="2017-09" db="EMBL/GenBank/DDBJ databases">
        <title>Genome sequence of Nannocystis excedens DSM 71.</title>
        <authorList>
            <person name="Blom J."/>
        </authorList>
    </citation>
    <scope>NUCLEOTIDE SEQUENCE [LARGE SCALE GENOMIC DNA]</scope>
    <source>
        <strain evidence="7">type strain: E19</strain>
    </source>
</reference>
<evidence type="ECO:0000313" key="7">
    <source>
        <dbReference type="Proteomes" id="UP000223606"/>
    </source>
</evidence>
<dbReference type="EC" id="1.14.14.3" evidence="6"/>
<dbReference type="KEGG" id="hdi:HDIA_0376"/>
<keyword evidence="7" id="KW-1185">Reference proteome</keyword>
<evidence type="ECO:0000259" key="5">
    <source>
        <dbReference type="Pfam" id="PF00296"/>
    </source>
</evidence>
<dbReference type="InterPro" id="IPR011251">
    <property type="entry name" value="Luciferase-like_dom"/>
</dbReference>
<evidence type="ECO:0000313" key="6">
    <source>
        <dbReference type="EMBL" id="SON53917.1"/>
    </source>
</evidence>
<sequence length="342" mass="37649">MTSERPKFGVMDQGWAAPEMSDATSVGLTLDAIRIAEDLGFDSAWVGQHHHRRDDAPFWGRIPATEVFLAYAGAKTNRIALGTGVRVLSTTTALRTAEEMSLLSLLLDGRVDFGIGLGAQHNDSRSAEEKGEIFRRLLDELLAVLSDDPETGLLPLSPTSPVDLRTRLFAAARDETTLAHLARTGVNLVVGQAEPGETQADYIRLYRKLGGKGETRGVRIVFLAPTRQQAIEDCAEAADLYFDLMSKGGYYKLAVQRGLIPEVPRSREEMLEAIHFIAGTPDEVIEELNAHLAVTGLDRLDAMIQLPRMDPAHVRRTMALLQQEVRPHLVYRPYGADAREVA</sequence>
<dbReference type="OrthoDB" id="9804736at2"/>
<keyword evidence="4 6" id="KW-0503">Monooxygenase</keyword>
<name>A0A2C9D0L0_9HYPH</name>
<evidence type="ECO:0000256" key="4">
    <source>
        <dbReference type="ARBA" id="ARBA00023033"/>
    </source>
</evidence>
<dbReference type="GO" id="GO:0047646">
    <property type="term" value="F:alkanal monooxygenase (FMN-linked) activity"/>
    <property type="evidence" value="ECO:0007669"/>
    <property type="project" value="UniProtKB-EC"/>
</dbReference>
<comment type="similarity">
    <text evidence="1">Belongs to the bacterial luciferase oxidoreductase family.</text>
</comment>
<dbReference type="InterPro" id="IPR036661">
    <property type="entry name" value="Luciferase-like_sf"/>
</dbReference>
<dbReference type="PANTHER" id="PTHR30137">
    <property type="entry name" value="LUCIFERASE-LIKE MONOOXYGENASE"/>
    <property type="match status" value="1"/>
</dbReference>
<gene>
    <name evidence="6" type="primary">luxA_1</name>
    <name evidence="6" type="ORF">HDIA_0376</name>
</gene>
<keyword evidence="2" id="KW-0285">Flavoprotein</keyword>
<dbReference type="GO" id="GO:0005829">
    <property type="term" value="C:cytosol"/>
    <property type="evidence" value="ECO:0007669"/>
    <property type="project" value="TreeGrafter"/>
</dbReference>
<dbReference type="EMBL" id="LT960614">
    <property type="protein sequence ID" value="SON53917.1"/>
    <property type="molecule type" value="Genomic_DNA"/>
</dbReference>
<keyword evidence="3 6" id="KW-0560">Oxidoreductase</keyword>
<dbReference type="PANTHER" id="PTHR30137:SF16">
    <property type="entry name" value="BLL0895 PROTEIN"/>
    <property type="match status" value="1"/>
</dbReference>
<dbReference type="Proteomes" id="UP000223606">
    <property type="component" value="Chromosome 1"/>
</dbReference>
<dbReference type="Gene3D" id="3.20.20.30">
    <property type="entry name" value="Luciferase-like domain"/>
    <property type="match status" value="1"/>
</dbReference>